<evidence type="ECO:0000256" key="1">
    <source>
        <dbReference type="ARBA" id="ARBA00004141"/>
    </source>
</evidence>
<organism evidence="9 11">
    <name type="scientific">Cephus cinctus</name>
    <name type="common">Wheat stem sawfly</name>
    <dbReference type="NCBI Taxonomy" id="211228"/>
    <lineage>
        <taxon>Eukaryota</taxon>
        <taxon>Metazoa</taxon>
        <taxon>Ecdysozoa</taxon>
        <taxon>Arthropoda</taxon>
        <taxon>Hexapoda</taxon>
        <taxon>Insecta</taxon>
        <taxon>Pterygota</taxon>
        <taxon>Neoptera</taxon>
        <taxon>Endopterygota</taxon>
        <taxon>Hymenoptera</taxon>
        <taxon>Cephoidea</taxon>
        <taxon>Cephidae</taxon>
        <taxon>Cephus</taxon>
    </lineage>
</organism>
<dbReference type="Pfam" id="PF01758">
    <property type="entry name" value="SBF"/>
    <property type="match status" value="1"/>
</dbReference>
<evidence type="ECO:0000256" key="7">
    <source>
        <dbReference type="SAM" id="Phobius"/>
    </source>
</evidence>
<evidence type="ECO:0000256" key="5">
    <source>
        <dbReference type="ARBA" id="ARBA00022989"/>
    </source>
</evidence>
<keyword evidence="8" id="KW-0732">Signal</keyword>
<evidence type="ECO:0000313" key="9">
    <source>
        <dbReference type="Proteomes" id="UP000694920"/>
    </source>
</evidence>
<keyword evidence="9" id="KW-1185">Reference proteome</keyword>
<comment type="similarity">
    <text evidence="2">Belongs to the bile acid:sodium symporter (BASS) (TC 2.A.28) family.</text>
</comment>
<dbReference type="Gene3D" id="1.20.1530.20">
    <property type="match status" value="1"/>
</dbReference>
<evidence type="ECO:0000256" key="3">
    <source>
        <dbReference type="ARBA" id="ARBA00022692"/>
    </source>
</evidence>
<keyword evidence="3 7" id="KW-0812">Transmembrane</keyword>
<protein>
    <submittedName>
        <fullName evidence="10 11">P3 protein</fullName>
    </submittedName>
</protein>
<keyword evidence="4" id="KW-0813">Transport</keyword>
<feature type="transmembrane region" description="Helical" evidence="7">
    <location>
        <begin position="259"/>
        <end position="276"/>
    </location>
</feature>
<dbReference type="PANTHER" id="PTHR10361">
    <property type="entry name" value="SODIUM-BILE ACID COTRANSPORTER"/>
    <property type="match status" value="1"/>
</dbReference>
<keyword evidence="6 7" id="KW-0472">Membrane</keyword>
<evidence type="ECO:0000256" key="6">
    <source>
        <dbReference type="ARBA" id="ARBA00023136"/>
    </source>
</evidence>
<dbReference type="KEGG" id="ccin:107272448"/>
<keyword evidence="5 7" id="KW-1133">Transmembrane helix</keyword>
<comment type="subcellular location">
    <subcellularLocation>
        <location evidence="1">Membrane</location>
        <topology evidence="1">Multi-pass membrane protein</topology>
    </subcellularLocation>
</comment>
<evidence type="ECO:0000256" key="2">
    <source>
        <dbReference type="ARBA" id="ARBA00006528"/>
    </source>
</evidence>
<name>A0AAJ7C9I8_CEPCN</name>
<keyword evidence="4" id="KW-0769">Symport</keyword>
<feature type="transmembrane region" description="Helical" evidence="7">
    <location>
        <begin position="383"/>
        <end position="406"/>
    </location>
</feature>
<feature type="chain" id="PRO_5044708691" evidence="8">
    <location>
        <begin position="17"/>
        <end position="443"/>
    </location>
</feature>
<dbReference type="RefSeq" id="XP_015605101.1">
    <property type="nucleotide sequence ID" value="XM_015749615.2"/>
</dbReference>
<dbReference type="InterPro" id="IPR038770">
    <property type="entry name" value="Na+/solute_symporter_sf"/>
</dbReference>
<dbReference type="GO" id="GO:0016020">
    <property type="term" value="C:membrane"/>
    <property type="evidence" value="ECO:0007669"/>
    <property type="project" value="UniProtKB-SubCell"/>
</dbReference>
<dbReference type="InterPro" id="IPR002657">
    <property type="entry name" value="BilAc:Na_symport/Acr3"/>
</dbReference>
<dbReference type="AlphaFoldDB" id="A0AAJ7C9I8"/>
<feature type="transmembrane region" description="Helical" evidence="7">
    <location>
        <begin position="226"/>
        <end position="247"/>
    </location>
</feature>
<evidence type="ECO:0000313" key="11">
    <source>
        <dbReference type="RefSeq" id="XP_015605101.1"/>
    </source>
</evidence>
<dbReference type="RefSeq" id="XP_015605099.1">
    <property type="nucleotide sequence ID" value="XM_015749613.2"/>
</dbReference>
<accession>A0AAJ7C9I8</accession>
<evidence type="ECO:0000256" key="8">
    <source>
        <dbReference type="SAM" id="SignalP"/>
    </source>
</evidence>
<reference evidence="10 11" key="1">
    <citation type="submission" date="2025-04" db="UniProtKB">
        <authorList>
            <consortium name="RefSeq"/>
        </authorList>
    </citation>
    <scope>IDENTIFICATION</scope>
</reference>
<evidence type="ECO:0000256" key="4">
    <source>
        <dbReference type="ARBA" id="ARBA00022847"/>
    </source>
</evidence>
<feature type="transmembrane region" description="Helical" evidence="7">
    <location>
        <begin position="321"/>
        <end position="343"/>
    </location>
</feature>
<dbReference type="GO" id="GO:0015293">
    <property type="term" value="F:symporter activity"/>
    <property type="evidence" value="ECO:0007669"/>
    <property type="project" value="UniProtKB-KW"/>
</dbReference>
<sequence>MTAVLIAMLLLGGAHAAFGVVIFESSSMTIHMKDTVTVEFFADISAATTTSTINIFANSSNEGIVTVETPDSSTIKPGIWNSSIEVHGVFLGNADIVLYITIDDVVYSSESLSITVIREERVIDTVFTASVALLVSILYINFGCAMDWDVCRKTLKRPIGPVIGFLCQFAFMPVMSYGLAYLLFPDNAEMQLGIFFTGVSPSGGASNIWTVLLGGNLNLSVTMTTICTLTAFGMMPLWIFTLGAQIFSRGNLVIPYSRVAMFAFALVVPLAIGFFIQKKLPRVCRLMVRIMKPFSICLILFIIIFAIATNLYLFQLFSWRIIVAGMGQPWLGFIFGYVVSFILRQPPLDTRAIAIEAGIQNTGIAIFMLRFSLPQPAADLTTVAPVACAIMTPIPLTILYIIKLIVDRRKKKLRASTEKLQDNPQSVVAITSSGAPTRVTSFD</sequence>
<dbReference type="Proteomes" id="UP000694920">
    <property type="component" value="Unplaced"/>
</dbReference>
<gene>
    <name evidence="10 11" type="primary">LOC107272448</name>
</gene>
<feature type="signal peptide" evidence="8">
    <location>
        <begin position="1"/>
        <end position="16"/>
    </location>
</feature>
<dbReference type="PANTHER" id="PTHR10361:SF28">
    <property type="entry name" value="P3 PROTEIN-RELATED"/>
    <property type="match status" value="1"/>
</dbReference>
<dbReference type="InterPro" id="IPR004710">
    <property type="entry name" value="Bilac:Na_transpt"/>
</dbReference>
<dbReference type="GeneID" id="107272448"/>
<feature type="transmembrane region" description="Helical" evidence="7">
    <location>
        <begin position="296"/>
        <end position="315"/>
    </location>
</feature>
<feature type="transmembrane region" description="Helical" evidence="7">
    <location>
        <begin position="162"/>
        <end position="184"/>
    </location>
</feature>
<proteinExistence type="inferred from homology"/>
<evidence type="ECO:0000313" key="10">
    <source>
        <dbReference type="RefSeq" id="XP_015605099.1"/>
    </source>
</evidence>
<feature type="transmembrane region" description="Helical" evidence="7">
    <location>
        <begin position="352"/>
        <end position="371"/>
    </location>
</feature>
<feature type="transmembrane region" description="Helical" evidence="7">
    <location>
        <begin position="190"/>
        <end position="214"/>
    </location>
</feature>